<evidence type="ECO:0000256" key="4">
    <source>
        <dbReference type="PROSITE-ProRule" id="PRU00335"/>
    </source>
</evidence>
<dbReference type="Proteomes" id="UP000252255">
    <property type="component" value="Unassembled WGS sequence"/>
</dbReference>
<organism evidence="6 7">
    <name type="scientific">Thalassospira profundimaris</name>
    <dbReference type="NCBI Taxonomy" id="502049"/>
    <lineage>
        <taxon>Bacteria</taxon>
        <taxon>Pseudomonadati</taxon>
        <taxon>Pseudomonadota</taxon>
        <taxon>Alphaproteobacteria</taxon>
        <taxon>Rhodospirillales</taxon>
        <taxon>Thalassospiraceae</taxon>
        <taxon>Thalassospira</taxon>
    </lineage>
</organism>
<keyword evidence="1" id="KW-0805">Transcription regulation</keyword>
<gene>
    <name evidence="6" type="ORF">TH30_00085</name>
</gene>
<comment type="caution">
    <text evidence="6">The sequence shown here is derived from an EMBL/GenBank/DDBJ whole genome shotgun (WGS) entry which is preliminary data.</text>
</comment>
<name>A0A367X5C0_9PROT</name>
<evidence type="ECO:0000259" key="5">
    <source>
        <dbReference type="PROSITE" id="PS50977"/>
    </source>
</evidence>
<evidence type="ECO:0000256" key="2">
    <source>
        <dbReference type="ARBA" id="ARBA00023125"/>
    </source>
</evidence>
<dbReference type="GO" id="GO:0003677">
    <property type="term" value="F:DNA binding"/>
    <property type="evidence" value="ECO:0007669"/>
    <property type="project" value="UniProtKB-UniRule"/>
</dbReference>
<evidence type="ECO:0000313" key="6">
    <source>
        <dbReference type="EMBL" id="RCK48777.1"/>
    </source>
</evidence>
<dbReference type="PANTHER" id="PTHR47506:SF1">
    <property type="entry name" value="HTH-TYPE TRANSCRIPTIONAL REGULATOR YJDC"/>
    <property type="match status" value="1"/>
</dbReference>
<reference evidence="6 7" key="1">
    <citation type="submission" date="2014-07" db="EMBL/GenBank/DDBJ databases">
        <title>Draft genome sequence of Thalassospira profundimaris PR54-5.</title>
        <authorList>
            <person name="Lai Q."/>
            <person name="Shao Z."/>
        </authorList>
    </citation>
    <scope>NUCLEOTIDE SEQUENCE [LARGE SCALE GENOMIC DNA]</scope>
    <source>
        <strain evidence="6 7">PR54-5</strain>
    </source>
</reference>
<protein>
    <submittedName>
        <fullName evidence="6">Transcriptional regulator</fullName>
    </submittedName>
</protein>
<keyword evidence="2 4" id="KW-0238">DNA-binding</keyword>
<dbReference type="OrthoDB" id="9812484at2"/>
<accession>A0A367X5C0</accession>
<dbReference type="SUPFAM" id="SSF48498">
    <property type="entry name" value="Tetracyclin repressor-like, C-terminal domain"/>
    <property type="match status" value="1"/>
</dbReference>
<feature type="DNA-binding region" description="H-T-H motif" evidence="4">
    <location>
        <begin position="24"/>
        <end position="43"/>
    </location>
</feature>
<evidence type="ECO:0000256" key="3">
    <source>
        <dbReference type="ARBA" id="ARBA00023163"/>
    </source>
</evidence>
<evidence type="ECO:0000313" key="7">
    <source>
        <dbReference type="Proteomes" id="UP000252255"/>
    </source>
</evidence>
<evidence type="ECO:0000256" key="1">
    <source>
        <dbReference type="ARBA" id="ARBA00023015"/>
    </source>
</evidence>
<dbReference type="InterPro" id="IPR001647">
    <property type="entry name" value="HTH_TetR"/>
</dbReference>
<dbReference type="Pfam" id="PF00440">
    <property type="entry name" value="TetR_N"/>
    <property type="match status" value="1"/>
</dbReference>
<dbReference type="EMBL" id="JPWI01000001">
    <property type="protein sequence ID" value="RCK48777.1"/>
    <property type="molecule type" value="Genomic_DNA"/>
</dbReference>
<dbReference type="PANTHER" id="PTHR47506">
    <property type="entry name" value="TRANSCRIPTIONAL REGULATORY PROTEIN"/>
    <property type="match status" value="1"/>
</dbReference>
<dbReference type="InterPro" id="IPR036271">
    <property type="entry name" value="Tet_transcr_reg_TetR-rel_C_sf"/>
</dbReference>
<proteinExistence type="predicted"/>
<dbReference type="Gene3D" id="1.10.357.10">
    <property type="entry name" value="Tetracycline Repressor, domain 2"/>
    <property type="match status" value="1"/>
</dbReference>
<dbReference type="SUPFAM" id="SSF46689">
    <property type="entry name" value="Homeodomain-like"/>
    <property type="match status" value="1"/>
</dbReference>
<dbReference type="RefSeq" id="WP_114096088.1">
    <property type="nucleotide sequence ID" value="NZ_JPWI01000001.1"/>
</dbReference>
<keyword evidence="3" id="KW-0804">Transcription</keyword>
<dbReference type="AlphaFoldDB" id="A0A367X5C0"/>
<dbReference type="PROSITE" id="PS50977">
    <property type="entry name" value="HTH_TETR_2"/>
    <property type="match status" value="1"/>
</dbReference>
<feature type="domain" description="HTH tetR-type" evidence="5">
    <location>
        <begin position="1"/>
        <end position="61"/>
    </location>
</feature>
<sequence length="193" mass="21549">MSTRDRIIETADRLFYQQGFEATSFADIASAVGISRGNFYHHFKTKDDILDAVITQRLANTEQMLDRWEISGNDPSERIRSFIHILIVNGEKIRKFGCPVGTLSSELAKLNHAAQSDAAGLFTLFRSWLCRQFMALGFGAKSDALAMHILGRSQGVATLANAFDDDGFLESEVTLMCNWLDDQITHLKASERA</sequence>
<dbReference type="PRINTS" id="PR00455">
    <property type="entry name" value="HTHTETR"/>
</dbReference>
<dbReference type="InterPro" id="IPR009057">
    <property type="entry name" value="Homeodomain-like_sf"/>
</dbReference>